<dbReference type="PANTHER" id="PTHR40407">
    <property type="entry name" value="MEMBRANE PROTEIN-LIKE PROTEIN"/>
    <property type="match status" value="1"/>
</dbReference>
<evidence type="ECO:0000313" key="4">
    <source>
        <dbReference type="Proteomes" id="UP000325313"/>
    </source>
</evidence>
<feature type="transmembrane region" description="Helical" evidence="2">
    <location>
        <begin position="65"/>
        <end position="86"/>
    </location>
</feature>
<dbReference type="PANTHER" id="PTHR40407:SF1">
    <property type="entry name" value="HEPARAN-ALPHA-GLUCOSAMINIDE N-ACETYLTRANSFERASE CATALYTIC DOMAIN-CONTAINING PROTEIN"/>
    <property type="match status" value="1"/>
</dbReference>
<feature type="transmembrane region" description="Helical" evidence="2">
    <location>
        <begin position="182"/>
        <end position="202"/>
    </location>
</feature>
<feature type="transmembrane region" description="Helical" evidence="2">
    <location>
        <begin position="214"/>
        <end position="234"/>
    </location>
</feature>
<evidence type="ECO:0000256" key="2">
    <source>
        <dbReference type="SAM" id="Phobius"/>
    </source>
</evidence>
<comment type="caution">
    <text evidence="3">The sequence shown here is derived from an EMBL/GenBank/DDBJ whole genome shotgun (WGS) entry which is preliminary data.</text>
</comment>
<keyword evidence="2" id="KW-1133">Transmembrane helix</keyword>
<keyword evidence="2" id="KW-0812">Transmembrane</keyword>
<feature type="region of interest" description="Disordered" evidence="1">
    <location>
        <begin position="32"/>
        <end position="51"/>
    </location>
</feature>
<keyword evidence="2" id="KW-0472">Membrane</keyword>
<evidence type="ECO:0000256" key="1">
    <source>
        <dbReference type="SAM" id="MobiDB-lite"/>
    </source>
</evidence>
<name>A0A5B0RL23_PUCGR</name>
<dbReference type="Proteomes" id="UP000325313">
    <property type="component" value="Unassembled WGS sequence"/>
</dbReference>
<dbReference type="EMBL" id="VDEP01000171">
    <property type="protein sequence ID" value="KAA1126641.1"/>
    <property type="molecule type" value="Genomic_DNA"/>
</dbReference>
<reference evidence="3 4" key="1">
    <citation type="submission" date="2019-05" db="EMBL/GenBank/DDBJ databases">
        <title>Emergence of the Ug99 lineage of the wheat stem rust pathogen through somatic hybridization.</title>
        <authorList>
            <person name="Li F."/>
            <person name="Upadhyaya N.M."/>
            <person name="Sperschneider J."/>
            <person name="Matny O."/>
            <person name="Nguyen-Phuc H."/>
            <person name="Mago R."/>
            <person name="Raley C."/>
            <person name="Miller M.E."/>
            <person name="Silverstein K.A.T."/>
            <person name="Henningsen E."/>
            <person name="Hirsch C.D."/>
            <person name="Visser B."/>
            <person name="Pretorius Z.A."/>
            <person name="Steffenson B.J."/>
            <person name="Schwessinger B."/>
            <person name="Dodds P.N."/>
            <person name="Figueroa M."/>
        </authorList>
    </citation>
    <scope>NUCLEOTIDE SEQUENCE [LARGE SCALE GENOMIC DNA]</scope>
    <source>
        <strain evidence="3 4">Ug99</strain>
    </source>
</reference>
<protein>
    <submittedName>
        <fullName evidence="3">Uncharacterized protein</fullName>
    </submittedName>
</protein>
<gene>
    <name evidence="3" type="ORF">PGTUg99_031675</name>
</gene>
<feature type="transmembrane region" description="Helical" evidence="2">
    <location>
        <begin position="249"/>
        <end position="273"/>
    </location>
</feature>
<organism evidence="3 4">
    <name type="scientific">Puccinia graminis f. sp. tritici</name>
    <dbReference type="NCBI Taxonomy" id="56615"/>
    <lineage>
        <taxon>Eukaryota</taxon>
        <taxon>Fungi</taxon>
        <taxon>Dikarya</taxon>
        <taxon>Basidiomycota</taxon>
        <taxon>Pucciniomycotina</taxon>
        <taxon>Pucciniomycetes</taxon>
        <taxon>Pucciniales</taxon>
        <taxon>Pucciniaceae</taxon>
        <taxon>Puccinia</taxon>
    </lineage>
</organism>
<evidence type="ECO:0000313" key="3">
    <source>
        <dbReference type="EMBL" id="KAA1126641.1"/>
    </source>
</evidence>
<accession>A0A5B0RL23</accession>
<proteinExistence type="predicted"/>
<sequence length="284" mass="32904">MITTILIGLFLAERAILNYLYMKTRGSLLEEPIGRRPEENETDEDQDEDVKTTEWMRGWADRIRWAIDAFLLIGSGLLPLLIAYMLPSDREDPDPDWWIESSLTRSYWFWFFFTPTPQMSAYPRFGMVSNFAPIGITDIGNLGVPYITDDHHPARAVTGRWFRWLRGSWEMAFYTTVYPPDLGHVSLASTLIFLLLALLDLLPQALLTFNPLLIFGRAPIFFYSIQLLLFHYLLPSVLVILDWPRNLNLFWISVVSFSSLPVLWLACEAWVIFKDCKSPQSVEI</sequence>
<dbReference type="AlphaFoldDB" id="A0A5B0RL23"/>